<proteinExistence type="predicted"/>
<dbReference type="EMBL" id="JAIWYP010000001">
    <property type="protein sequence ID" value="KAH3890106.1"/>
    <property type="molecule type" value="Genomic_DNA"/>
</dbReference>
<gene>
    <name evidence="1" type="ORF">DPMN_014177</name>
</gene>
<name>A0A9D4N8P2_DREPO</name>
<dbReference type="AlphaFoldDB" id="A0A9D4N8P2"/>
<dbReference type="Proteomes" id="UP000828390">
    <property type="component" value="Unassembled WGS sequence"/>
</dbReference>
<organism evidence="1 2">
    <name type="scientific">Dreissena polymorpha</name>
    <name type="common">Zebra mussel</name>
    <name type="synonym">Mytilus polymorpha</name>
    <dbReference type="NCBI Taxonomy" id="45954"/>
    <lineage>
        <taxon>Eukaryota</taxon>
        <taxon>Metazoa</taxon>
        <taxon>Spiralia</taxon>
        <taxon>Lophotrochozoa</taxon>
        <taxon>Mollusca</taxon>
        <taxon>Bivalvia</taxon>
        <taxon>Autobranchia</taxon>
        <taxon>Heteroconchia</taxon>
        <taxon>Euheterodonta</taxon>
        <taxon>Imparidentia</taxon>
        <taxon>Neoheterodontei</taxon>
        <taxon>Myida</taxon>
        <taxon>Dreissenoidea</taxon>
        <taxon>Dreissenidae</taxon>
        <taxon>Dreissena</taxon>
    </lineage>
</organism>
<reference evidence="1" key="1">
    <citation type="journal article" date="2019" name="bioRxiv">
        <title>The Genome of the Zebra Mussel, Dreissena polymorpha: A Resource for Invasive Species Research.</title>
        <authorList>
            <person name="McCartney M.A."/>
            <person name="Auch B."/>
            <person name="Kono T."/>
            <person name="Mallez S."/>
            <person name="Zhang Y."/>
            <person name="Obille A."/>
            <person name="Becker A."/>
            <person name="Abrahante J.E."/>
            <person name="Garbe J."/>
            <person name="Badalamenti J.P."/>
            <person name="Herman A."/>
            <person name="Mangelson H."/>
            <person name="Liachko I."/>
            <person name="Sullivan S."/>
            <person name="Sone E.D."/>
            <person name="Koren S."/>
            <person name="Silverstein K.A.T."/>
            <person name="Beckman K.B."/>
            <person name="Gohl D.M."/>
        </authorList>
    </citation>
    <scope>NUCLEOTIDE SEQUENCE</scope>
    <source>
        <strain evidence="1">Duluth1</strain>
        <tissue evidence="1">Whole animal</tissue>
    </source>
</reference>
<comment type="caution">
    <text evidence="1">The sequence shown here is derived from an EMBL/GenBank/DDBJ whole genome shotgun (WGS) entry which is preliminary data.</text>
</comment>
<protein>
    <submittedName>
        <fullName evidence="1">Uncharacterized protein</fullName>
    </submittedName>
</protein>
<sequence>MYQYMGAKLHRPLACNFLRNRNLFLKFSQDTIRKNEMKPVPPIGGHVFQWTGIIFELCSDIHRTNGKLTRFQRPCFSGTKTIFKRSQDIIRTNVLIKKNMQIGQPSKTVSPCFTTDRTTILTKFHEDCTIIATSRVLIMTFFHFIYYMSDIIGKKVLTKFNEGQ</sequence>
<evidence type="ECO:0000313" key="1">
    <source>
        <dbReference type="EMBL" id="KAH3890106.1"/>
    </source>
</evidence>
<accession>A0A9D4N8P2</accession>
<keyword evidence="2" id="KW-1185">Reference proteome</keyword>
<reference evidence="1" key="2">
    <citation type="submission" date="2020-11" db="EMBL/GenBank/DDBJ databases">
        <authorList>
            <person name="McCartney M.A."/>
            <person name="Auch B."/>
            <person name="Kono T."/>
            <person name="Mallez S."/>
            <person name="Becker A."/>
            <person name="Gohl D.M."/>
            <person name="Silverstein K.A.T."/>
            <person name="Koren S."/>
            <person name="Bechman K.B."/>
            <person name="Herman A."/>
            <person name="Abrahante J.E."/>
            <person name="Garbe J."/>
        </authorList>
    </citation>
    <scope>NUCLEOTIDE SEQUENCE</scope>
    <source>
        <strain evidence="1">Duluth1</strain>
        <tissue evidence="1">Whole animal</tissue>
    </source>
</reference>
<evidence type="ECO:0000313" key="2">
    <source>
        <dbReference type="Proteomes" id="UP000828390"/>
    </source>
</evidence>